<feature type="region of interest" description="Disordered" evidence="1">
    <location>
        <begin position="161"/>
        <end position="485"/>
    </location>
</feature>
<protein>
    <recommendedName>
        <fullName evidence="4">PPE family domain-containing protein</fullName>
    </recommendedName>
</protein>
<dbReference type="KEGG" id="sna:Snas_0067"/>
<keyword evidence="3" id="KW-1185">Reference proteome</keyword>
<feature type="region of interest" description="Disordered" evidence="1">
    <location>
        <begin position="109"/>
        <end position="133"/>
    </location>
</feature>
<evidence type="ECO:0008006" key="4">
    <source>
        <dbReference type="Google" id="ProtNLM"/>
    </source>
</evidence>
<evidence type="ECO:0000256" key="1">
    <source>
        <dbReference type="SAM" id="MobiDB-lite"/>
    </source>
</evidence>
<dbReference type="EMBL" id="CP001778">
    <property type="protein sequence ID" value="ADD39789.1"/>
    <property type="molecule type" value="Genomic_DNA"/>
</dbReference>
<dbReference type="OrthoDB" id="4147017at2"/>
<sequence>MGEFDAYDIDELAEMVSRDRPGGLFDQAAGWRKLHRLLDGYATRLSERLDQARPSWAGAAADVYFAELRARHDELRWASDTADFNASAWDRIASNAARSQGEVLRIQQEWRDVDGSEPTDGTESRLREERRRSYDEAARAVMDEVSGDNDLSRAAMADHHQFTPMPGVDLPEDHPVEPRDPGEPRGPVNPRDPRDPVNPPSGRGPELQGPGGAPPAPQPASVLPPDPGPAPGPRPVPVPTPTPVPGPRPTPVPRPGPGSGPGPKPTPAPRPGLGPRPTPTPAPRPGVTPRPVPGTRPTPRPPGPTVRPVIGSRPGTNVPGPGTRVPGSLTRPVIGSRPAVGGTEAPKALIGKDGVAGRRGTGATPGVRSSTSHFGGGGLNRPVVGSSRAKPASGAAPGPGGRVGRRRGDDETNHGDGPLGEFWTPGRTVPSVITSRPTVEHDPGPVSQLGRRRPRAETTPDEETLWSPPMSHQEGLSRKDAERWI</sequence>
<feature type="compositionally biased region" description="Pro residues" evidence="1">
    <location>
        <begin position="212"/>
        <end position="305"/>
    </location>
</feature>
<dbReference type="Proteomes" id="UP000000844">
    <property type="component" value="Chromosome"/>
</dbReference>
<evidence type="ECO:0000313" key="2">
    <source>
        <dbReference type="EMBL" id="ADD39789.1"/>
    </source>
</evidence>
<feature type="compositionally biased region" description="Basic and acidic residues" evidence="1">
    <location>
        <begin position="122"/>
        <end position="133"/>
    </location>
</feature>
<feature type="compositionally biased region" description="Low complexity" evidence="1">
    <location>
        <begin position="385"/>
        <end position="396"/>
    </location>
</feature>
<feature type="compositionally biased region" description="Basic and acidic residues" evidence="1">
    <location>
        <begin position="475"/>
        <end position="485"/>
    </location>
</feature>
<organism evidence="2 3">
    <name type="scientific">Stackebrandtia nassauensis (strain DSM 44728 / CIP 108903 / NRRL B-16338 / NBRC 102104 / LLR-40K-21)</name>
    <dbReference type="NCBI Taxonomy" id="446470"/>
    <lineage>
        <taxon>Bacteria</taxon>
        <taxon>Bacillati</taxon>
        <taxon>Actinomycetota</taxon>
        <taxon>Actinomycetes</taxon>
        <taxon>Glycomycetales</taxon>
        <taxon>Glycomycetaceae</taxon>
        <taxon>Stackebrandtia</taxon>
    </lineage>
</organism>
<dbReference type="STRING" id="446470.Snas_0067"/>
<reference evidence="2 3" key="1">
    <citation type="journal article" date="2009" name="Stand. Genomic Sci.">
        <title>Complete genome sequence of Stackebrandtia nassauensis type strain (LLR-40K-21).</title>
        <authorList>
            <person name="Munk C."/>
            <person name="Lapidus A."/>
            <person name="Copeland A."/>
            <person name="Jando M."/>
            <person name="Mayilraj S."/>
            <person name="Glavina Del Rio T."/>
            <person name="Nolan M."/>
            <person name="Chen F."/>
            <person name="Lucas S."/>
            <person name="Tice H."/>
            <person name="Cheng J.F."/>
            <person name="Han C."/>
            <person name="Detter J.C."/>
            <person name="Bruce D."/>
            <person name="Goodwin L."/>
            <person name="Chain P."/>
            <person name="Pitluck S."/>
            <person name="Goker M."/>
            <person name="Ovchinikova G."/>
            <person name="Pati A."/>
            <person name="Ivanova N."/>
            <person name="Mavromatis K."/>
            <person name="Chen A."/>
            <person name="Palaniappan K."/>
            <person name="Land M."/>
            <person name="Hauser L."/>
            <person name="Chang Y.J."/>
            <person name="Jeffries C.D."/>
            <person name="Bristow J."/>
            <person name="Eisen J.A."/>
            <person name="Markowitz V."/>
            <person name="Hugenholtz P."/>
            <person name="Kyrpides N.C."/>
            <person name="Klenk H.P."/>
        </authorList>
    </citation>
    <scope>NUCLEOTIDE SEQUENCE [LARGE SCALE GENOMIC DNA]</scope>
    <source>
        <strain evidence="3">DSM 44728 / CIP 108903 / NRRL B-16338 / NBRC 102104 / LLR-40K-21</strain>
    </source>
</reference>
<evidence type="ECO:0000313" key="3">
    <source>
        <dbReference type="Proteomes" id="UP000000844"/>
    </source>
</evidence>
<name>D3Q0C5_STANL</name>
<dbReference type="RefSeq" id="WP_013015360.1">
    <property type="nucleotide sequence ID" value="NC_013947.1"/>
</dbReference>
<proteinExistence type="predicted"/>
<feature type="compositionally biased region" description="Basic and acidic residues" evidence="1">
    <location>
        <begin position="171"/>
        <end position="183"/>
    </location>
</feature>
<accession>D3Q0C5</accession>
<dbReference type="eggNOG" id="ENOG5034AYS">
    <property type="taxonomic scope" value="Bacteria"/>
</dbReference>
<dbReference type="HOGENOM" id="CLU_518657_0_0_11"/>
<dbReference type="InterPro" id="IPR038332">
    <property type="entry name" value="PPE_sf"/>
</dbReference>
<dbReference type="Gene3D" id="1.20.1260.20">
    <property type="entry name" value="PPE superfamily"/>
    <property type="match status" value="1"/>
</dbReference>
<gene>
    <name evidence="2" type="ordered locus">Snas_0067</name>
</gene>
<dbReference type="AlphaFoldDB" id="D3Q0C5"/>